<dbReference type="PANTHER" id="PTHR33395:SF22">
    <property type="entry name" value="REVERSE TRANSCRIPTASE DOMAIN-CONTAINING PROTEIN"/>
    <property type="match status" value="1"/>
</dbReference>
<dbReference type="PANTHER" id="PTHR33395">
    <property type="entry name" value="TRANSCRIPTASE, PUTATIVE-RELATED-RELATED"/>
    <property type="match status" value="1"/>
</dbReference>
<gene>
    <name evidence="1" type="ORF">PACLA_8A040190</name>
</gene>
<dbReference type="OrthoDB" id="5988221at2759"/>
<dbReference type="Pfam" id="PF00078">
    <property type="entry name" value="RVT_1"/>
    <property type="match status" value="1"/>
</dbReference>
<feature type="non-terminal residue" evidence="1">
    <location>
        <position position="1"/>
    </location>
</feature>
<dbReference type="InterPro" id="IPR000477">
    <property type="entry name" value="RT_dom"/>
</dbReference>
<dbReference type="SUPFAM" id="SSF56672">
    <property type="entry name" value="DNA/RNA polymerases"/>
    <property type="match status" value="1"/>
</dbReference>
<dbReference type="Gene3D" id="3.60.10.10">
    <property type="entry name" value="Endonuclease/exonuclease/phosphatase"/>
    <property type="match status" value="1"/>
</dbReference>
<sequence length="748" mass="84584">MFCVYTSEILYDTPYMDGVHSGYKGLFTAKIYGRKFLRRRIRYYSHSSASFNPCRPILVLELSGDIHPHPGPVSNPRRSGKGRHTLLVLTINARSLNNKLRDFQSMVYTSDCDVVVVSESWLTPSVLNKEILPNGYDIYRCDRQDGKRGGGVLIAIKNEIESKRRKELESNCEIVVCEIHISKGMKLIICGFYRPPSSKNEYLMNFGNSLENIVRDGTPVILCGDFNFPEIDWELQVAPGCDNLPNIFCDMINDAFLSQMNYSPTRVSDSTSNILDLVFTNLPDQLYGLSTFDCQLNTDHLGISFFLKTTVKRTKFSRSVYNFKKADFDGLRETLAHTPFEMLLDCDDIDQSWEKWKDVFLTTAEMFIPKCKSHNKNSQDTKNCSSCGEKASTPSAKADMFNKFFASVFQKSDHGAEINHDVFHPRVDKLHNLHVTVEDILSVLKAINPSKASGPDQIPGRILKECANEIAPSLTQIINLSLRIGMLPKEWKWANVVPVFKKGDVENVTNYRPYISLLSVVEKVVERCVFDKFFPFIASRVYHLQHGFMKGRSTVTQLLEIVHLLTKSIDEKGQTNIAFLDFSKAFDSVSHLSMMDKLYAAGIRGSLLKWFGSYLHDRKQRVVLDGKCSEWLDVTSGVPQGSILGPALSVLFINDMPDVISESGTLALFADDAKCLRTINSDADCVALQRDLNNLTTWSAEWKLPFNIDKCTISTVTTKRNPVSFIYEIANCVIKRVNEQRDLGVHIT</sequence>
<reference evidence="1" key="1">
    <citation type="submission" date="2020-04" db="EMBL/GenBank/DDBJ databases">
        <authorList>
            <person name="Alioto T."/>
            <person name="Alioto T."/>
            <person name="Gomez Garrido J."/>
        </authorList>
    </citation>
    <scope>NUCLEOTIDE SEQUENCE</scope>
    <source>
        <strain evidence="1">A484AB</strain>
    </source>
</reference>
<dbReference type="CDD" id="cd01650">
    <property type="entry name" value="RT_nLTR_like"/>
    <property type="match status" value="1"/>
</dbReference>
<dbReference type="Pfam" id="PF03372">
    <property type="entry name" value="Exo_endo_phos"/>
    <property type="match status" value="1"/>
</dbReference>
<dbReference type="SUPFAM" id="SSF56219">
    <property type="entry name" value="DNase I-like"/>
    <property type="match status" value="1"/>
</dbReference>
<dbReference type="AlphaFoldDB" id="A0A6S7JSL1"/>
<proteinExistence type="predicted"/>
<accession>A0A6S7JSL1</accession>
<dbReference type="InterPro" id="IPR005135">
    <property type="entry name" value="Endo/exonuclease/phosphatase"/>
</dbReference>
<dbReference type="InterPro" id="IPR036691">
    <property type="entry name" value="Endo/exonu/phosph_ase_sf"/>
</dbReference>
<name>A0A6S7JSL1_PARCT</name>
<protein>
    <submittedName>
        <fullName evidence="1">Uncharacterized protein</fullName>
    </submittedName>
</protein>
<dbReference type="GO" id="GO:0031012">
    <property type="term" value="C:extracellular matrix"/>
    <property type="evidence" value="ECO:0007669"/>
    <property type="project" value="TreeGrafter"/>
</dbReference>
<evidence type="ECO:0000313" key="2">
    <source>
        <dbReference type="Proteomes" id="UP001152795"/>
    </source>
</evidence>
<comment type="caution">
    <text evidence="1">The sequence shown here is derived from an EMBL/GenBank/DDBJ whole genome shotgun (WGS) entry which is preliminary data.</text>
</comment>
<evidence type="ECO:0000313" key="1">
    <source>
        <dbReference type="EMBL" id="CAB4035766.1"/>
    </source>
</evidence>
<organism evidence="1 2">
    <name type="scientific">Paramuricea clavata</name>
    <name type="common">Red gorgonian</name>
    <name type="synonym">Violescent sea-whip</name>
    <dbReference type="NCBI Taxonomy" id="317549"/>
    <lineage>
        <taxon>Eukaryota</taxon>
        <taxon>Metazoa</taxon>
        <taxon>Cnidaria</taxon>
        <taxon>Anthozoa</taxon>
        <taxon>Octocorallia</taxon>
        <taxon>Malacalcyonacea</taxon>
        <taxon>Plexauridae</taxon>
        <taxon>Paramuricea</taxon>
    </lineage>
</organism>
<dbReference type="PROSITE" id="PS50878">
    <property type="entry name" value="RT_POL"/>
    <property type="match status" value="1"/>
</dbReference>
<dbReference type="InterPro" id="IPR043502">
    <property type="entry name" value="DNA/RNA_pol_sf"/>
</dbReference>
<dbReference type="GO" id="GO:0003824">
    <property type="term" value="F:catalytic activity"/>
    <property type="evidence" value="ECO:0007669"/>
    <property type="project" value="InterPro"/>
</dbReference>
<keyword evidence="2" id="KW-1185">Reference proteome</keyword>
<dbReference type="Proteomes" id="UP001152795">
    <property type="component" value="Unassembled WGS sequence"/>
</dbReference>
<dbReference type="EMBL" id="CACRXK020021354">
    <property type="protein sequence ID" value="CAB4035766.1"/>
    <property type="molecule type" value="Genomic_DNA"/>
</dbReference>